<dbReference type="EMBL" id="KL584756">
    <property type="protein sequence ID" value="KEQ96506.1"/>
    <property type="molecule type" value="Genomic_DNA"/>
</dbReference>
<keyword evidence="1" id="KW-0812">Transmembrane</keyword>
<proteinExistence type="predicted"/>
<reference evidence="2 3" key="1">
    <citation type="journal article" date="2014" name="BMC Genomics">
        <title>Genome sequencing of four Aureobasidium pullulans varieties: biotechnological potential, stress tolerance, and description of new species.</title>
        <authorList>
            <person name="Gostin Ar C."/>
            <person name="Ohm R.A."/>
            <person name="Kogej T."/>
            <person name="Sonjak S."/>
            <person name="Turk M."/>
            <person name="Zajc J."/>
            <person name="Zalar P."/>
            <person name="Grube M."/>
            <person name="Sun H."/>
            <person name="Han J."/>
            <person name="Sharma A."/>
            <person name="Chiniquy J."/>
            <person name="Ngan C.Y."/>
            <person name="Lipzen A."/>
            <person name="Barry K."/>
            <person name="Grigoriev I.V."/>
            <person name="Gunde-Cimerman N."/>
        </authorList>
    </citation>
    <scope>NUCLEOTIDE SEQUENCE [LARGE SCALE GENOMIC DNA]</scope>
    <source>
        <strain evidence="2 3">EXF-2481</strain>
    </source>
</reference>
<dbReference type="HOGENOM" id="CLU_2222731_0_0_1"/>
<dbReference type="InParanoid" id="A0A074ZCV7"/>
<organism evidence="2 3">
    <name type="scientific">Aureobasidium subglaciale (strain EXF-2481)</name>
    <name type="common">Aureobasidium pullulans var. subglaciale</name>
    <dbReference type="NCBI Taxonomy" id="1043005"/>
    <lineage>
        <taxon>Eukaryota</taxon>
        <taxon>Fungi</taxon>
        <taxon>Dikarya</taxon>
        <taxon>Ascomycota</taxon>
        <taxon>Pezizomycotina</taxon>
        <taxon>Dothideomycetes</taxon>
        <taxon>Dothideomycetidae</taxon>
        <taxon>Dothideales</taxon>
        <taxon>Saccotheciaceae</taxon>
        <taxon>Aureobasidium</taxon>
    </lineage>
</organism>
<evidence type="ECO:0000313" key="3">
    <source>
        <dbReference type="Proteomes" id="UP000030641"/>
    </source>
</evidence>
<feature type="transmembrane region" description="Helical" evidence="1">
    <location>
        <begin position="59"/>
        <end position="83"/>
    </location>
</feature>
<keyword evidence="1" id="KW-1133">Transmembrane helix</keyword>
<evidence type="ECO:0000313" key="2">
    <source>
        <dbReference type="EMBL" id="KEQ96506.1"/>
    </source>
</evidence>
<dbReference type="GeneID" id="25369880"/>
<name>A0A074ZCV7_AURSE</name>
<evidence type="ECO:0000256" key="1">
    <source>
        <dbReference type="SAM" id="Phobius"/>
    </source>
</evidence>
<keyword evidence="1" id="KW-0472">Membrane</keyword>
<dbReference type="Proteomes" id="UP000030641">
    <property type="component" value="Unassembled WGS sequence"/>
</dbReference>
<sequence>MLKSCASGCFCSLALLVLVGGDYKWVLRINLIGSLILRSRNSRNTERLQVLIAGRSRNVLLAIFVVTRFVVFECAVTAVTIVIGENHASMVASTHLDVEKIKLGCV</sequence>
<gene>
    <name evidence="2" type="ORF">AUEXF2481DRAFT_641272</name>
</gene>
<dbReference type="RefSeq" id="XP_013345142.1">
    <property type="nucleotide sequence ID" value="XM_013489688.1"/>
</dbReference>
<keyword evidence="3" id="KW-1185">Reference proteome</keyword>
<protein>
    <submittedName>
        <fullName evidence="2">Uncharacterized protein</fullName>
    </submittedName>
</protein>
<dbReference type="AlphaFoldDB" id="A0A074ZCV7"/>
<accession>A0A074ZCV7</accession>